<dbReference type="PROSITE" id="PS51257">
    <property type="entry name" value="PROKAR_LIPOPROTEIN"/>
    <property type="match status" value="1"/>
</dbReference>
<organism evidence="3 4">
    <name type="scientific">Paenibacillus cremeus</name>
    <dbReference type="NCBI Taxonomy" id="2163881"/>
    <lineage>
        <taxon>Bacteria</taxon>
        <taxon>Bacillati</taxon>
        <taxon>Bacillota</taxon>
        <taxon>Bacilli</taxon>
        <taxon>Bacillales</taxon>
        <taxon>Paenibacillaceae</taxon>
        <taxon>Paenibacillus</taxon>
    </lineage>
</organism>
<dbReference type="PANTHER" id="PTHR43649">
    <property type="entry name" value="ARABINOSE-BINDING PROTEIN-RELATED"/>
    <property type="match status" value="1"/>
</dbReference>
<dbReference type="OrthoDB" id="7918484at2"/>
<sequence length="453" mass="49280">MRKTVSFTLASLLMTALIGCSASPSAPASTGTGGAAGTAGTPQPAQTAQADTSKSKDPIKLRVAWWGGQSRHDYTLKMIDMYEKAHPNVKIEAEYAAFDDYWKKLVPQAAANDLPDVIQMSVAYISQFGDRGQLEDLGPYLQKGTIDKSSISDAYLKVGQYNGKQYQLTLGVNALAVVYDPQMIKDAGATLPSNNWTWDDLEAIGAKLKAKGKLVAANIDDRNFLSFYLRSNGGNLFRPDGTALGYTDTKLYTDYYTRLQRMYNNGYLLALDKQAQKKGVPEDDELVLGNAGTTFTWSNLFAADSAIAKRPLEIAPPPGPNIDKGLFLQSSQGLSVSKNSKNKEEAINFVNFMINDIEANKIMKGERGVPISTKVQDAIKPLLSQADQKIVDYVAWAGTQTKSDNPIDPVGAVEVSKLLTDTSQQILYNKISPADASAKFFKDSNAILAKNKK</sequence>
<dbReference type="PANTHER" id="PTHR43649:SF11">
    <property type="entry name" value="ABC TRANSPORTER SUBSTRATE-BINDING PROTEIN YESO-RELATED"/>
    <property type="match status" value="1"/>
</dbReference>
<accession>A0A559K9T3</accession>
<dbReference type="RefSeq" id="WP_144848741.1">
    <property type="nucleotide sequence ID" value="NZ_VNJI01000019.1"/>
</dbReference>
<evidence type="ECO:0000313" key="4">
    <source>
        <dbReference type="Proteomes" id="UP000317036"/>
    </source>
</evidence>
<name>A0A559K9T3_9BACL</name>
<proteinExistence type="predicted"/>
<keyword evidence="4" id="KW-1185">Reference proteome</keyword>
<dbReference type="Proteomes" id="UP000317036">
    <property type="component" value="Unassembled WGS sequence"/>
</dbReference>
<dbReference type="InterPro" id="IPR050490">
    <property type="entry name" value="Bact_solute-bd_prot1"/>
</dbReference>
<feature type="compositionally biased region" description="Low complexity" evidence="1">
    <location>
        <begin position="38"/>
        <end position="50"/>
    </location>
</feature>
<dbReference type="EMBL" id="VNJI01000019">
    <property type="protein sequence ID" value="TVY08897.1"/>
    <property type="molecule type" value="Genomic_DNA"/>
</dbReference>
<protein>
    <submittedName>
        <fullName evidence="3">Extracellular solute-binding protein</fullName>
    </submittedName>
</protein>
<evidence type="ECO:0000256" key="2">
    <source>
        <dbReference type="SAM" id="SignalP"/>
    </source>
</evidence>
<reference evidence="3 4" key="1">
    <citation type="submission" date="2019-07" db="EMBL/GenBank/DDBJ databases">
        <authorList>
            <person name="Kim J."/>
        </authorList>
    </citation>
    <scope>NUCLEOTIDE SEQUENCE [LARGE SCALE GENOMIC DNA]</scope>
    <source>
        <strain evidence="3 4">JC52</strain>
    </source>
</reference>
<evidence type="ECO:0000313" key="3">
    <source>
        <dbReference type="EMBL" id="TVY08897.1"/>
    </source>
</evidence>
<dbReference type="AlphaFoldDB" id="A0A559K9T3"/>
<dbReference type="Pfam" id="PF01547">
    <property type="entry name" value="SBP_bac_1"/>
    <property type="match status" value="1"/>
</dbReference>
<feature type="signal peptide" evidence="2">
    <location>
        <begin position="1"/>
        <end position="28"/>
    </location>
</feature>
<keyword evidence="2" id="KW-0732">Signal</keyword>
<comment type="caution">
    <text evidence="3">The sequence shown here is derived from an EMBL/GenBank/DDBJ whole genome shotgun (WGS) entry which is preliminary data.</text>
</comment>
<dbReference type="Gene3D" id="3.40.190.10">
    <property type="entry name" value="Periplasmic binding protein-like II"/>
    <property type="match status" value="2"/>
</dbReference>
<evidence type="ECO:0000256" key="1">
    <source>
        <dbReference type="SAM" id="MobiDB-lite"/>
    </source>
</evidence>
<dbReference type="InterPro" id="IPR006059">
    <property type="entry name" value="SBP"/>
</dbReference>
<feature type="chain" id="PRO_5021713113" evidence="2">
    <location>
        <begin position="29"/>
        <end position="453"/>
    </location>
</feature>
<dbReference type="SUPFAM" id="SSF53850">
    <property type="entry name" value="Periplasmic binding protein-like II"/>
    <property type="match status" value="1"/>
</dbReference>
<feature type="region of interest" description="Disordered" evidence="1">
    <location>
        <begin position="28"/>
        <end position="55"/>
    </location>
</feature>
<gene>
    <name evidence="3" type="ORF">FPZ49_16640</name>
</gene>